<evidence type="ECO:0000313" key="18">
    <source>
        <dbReference type="Proteomes" id="UP000812277"/>
    </source>
</evidence>
<evidence type="ECO:0000256" key="8">
    <source>
        <dbReference type="ARBA" id="ARBA00023306"/>
    </source>
</evidence>
<dbReference type="GO" id="GO:0008760">
    <property type="term" value="F:UDP-N-acetylglucosamine 1-carboxyvinyltransferase activity"/>
    <property type="evidence" value="ECO:0007669"/>
    <property type="project" value="UniProtKB-EC"/>
</dbReference>
<evidence type="ECO:0000256" key="13">
    <source>
        <dbReference type="ARBA" id="ARBA00042443"/>
    </source>
</evidence>
<keyword evidence="6" id="KW-0133">Cell shape</keyword>
<proteinExistence type="inferred from homology"/>
<evidence type="ECO:0000256" key="11">
    <source>
        <dbReference type="ARBA" id="ARBA00039108"/>
    </source>
</evidence>
<comment type="pathway">
    <text evidence="2">Cell wall biogenesis; peptidoglycan biosynthesis.</text>
</comment>
<evidence type="ECO:0000256" key="5">
    <source>
        <dbReference type="ARBA" id="ARBA00022679"/>
    </source>
</evidence>
<dbReference type="InterPro" id="IPR013792">
    <property type="entry name" value="RNA3'P_cycl/enolpyr_Trfase_a/b"/>
</dbReference>
<keyword evidence="3" id="KW-0963">Cytoplasm</keyword>
<evidence type="ECO:0000256" key="15">
    <source>
        <dbReference type="ARBA" id="ARBA00047527"/>
    </source>
</evidence>
<comment type="catalytic activity">
    <reaction evidence="15">
        <text>phosphoenolpyruvate + UDP-N-acetyl-alpha-D-glucosamine = UDP-N-acetyl-3-O-(1-carboxyvinyl)-alpha-D-glucosamine + phosphate</text>
        <dbReference type="Rhea" id="RHEA:18681"/>
        <dbReference type="ChEBI" id="CHEBI:43474"/>
        <dbReference type="ChEBI" id="CHEBI:57705"/>
        <dbReference type="ChEBI" id="CHEBI:58702"/>
        <dbReference type="ChEBI" id="CHEBI:68483"/>
        <dbReference type="EC" id="2.5.1.7"/>
    </reaction>
</comment>
<evidence type="ECO:0000259" key="16">
    <source>
        <dbReference type="Pfam" id="PF00275"/>
    </source>
</evidence>
<evidence type="ECO:0000313" key="17">
    <source>
        <dbReference type="EMBL" id="MBW7476728.1"/>
    </source>
</evidence>
<name>A0ABS7DAE5_9BACL</name>
<dbReference type="Pfam" id="PF00275">
    <property type="entry name" value="EPSP_synthase"/>
    <property type="match status" value="1"/>
</dbReference>
<gene>
    <name evidence="17" type="ORF">K0T92_18580</name>
</gene>
<dbReference type="Gene3D" id="3.65.10.10">
    <property type="entry name" value="Enolpyruvate transferase domain"/>
    <property type="match status" value="2"/>
</dbReference>
<keyword evidence="5 17" id="KW-0808">Transferase</keyword>
<protein>
    <recommendedName>
        <fullName evidence="12">UDP-N-acetylglucosamine 1-carboxyvinyltransferase</fullName>
        <ecNumber evidence="11">2.5.1.7</ecNumber>
    </recommendedName>
    <alternativeName>
        <fullName evidence="13">Enoylpyruvate transferase</fullName>
    </alternativeName>
    <alternativeName>
        <fullName evidence="14">UDP-N-acetylglucosamine enolpyruvyl transferase</fullName>
    </alternativeName>
</protein>
<evidence type="ECO:0000256" key="7">
    <source>
        <dbReference type="ARBA" id="ARBA00022984"/>
    </source>
</evidence>
<keyword evidence="7" id="KW-0573">Peptidoglycan synthesis</keyword>
<evidence type="ECO:0000256" key="6">
    <source>
        <dbReference type="ARBA" id="ARBA00022960"/>
    </source>
</evidence>
<dbReference type="EMBL" id="JAHZIJ010000016">
    <property type="protein sequence ID" value="MBW7476728.1"/>
    <property type="molecule type" value="Genomic_DNA"/>
</dbReference>
<dbReference type="PANTHER" id="PTHR43783">
    <property type="entry name" value="UDP-N-ACETYLGLUCOSAMINE 1-CARBOXYVINYLTRANSFERASE"/>
    <property type="match status" value="1"/>
</dbReference>
<evidence type="ECO:0000256" key="10">
    <source>
        <dbReference type="ARBA" id="ARBA00038367"/>
    </source>
</evidence>
<sequence>MLNEATRKLGNPTITEPYLQIEGGVPLRGEVSLPGAKNSALPAIVAACLSDEEVTLLNVPLDLNDVKQLIQLLRTAGAQVRIEGDSLICRGDGWKGGTLDAQLAGKIRHSLLLIGASANWRAPLFLPLPGGCNIGNRKHDLHLLGLQKLGYEMQESDLGLHLMESGPDRESVIEFHYPTFGGTLNVLFASIRSESVVLLKNAAKNPEILDVIELLSGMGADIAWTDESTIRIRGVSKLHAAQHTVMSDRIIAATVISAVGVTKGEVIIRNSTTHILESEVKVWREAGLHIEELDNAIAVKWTGTLQGVDVVTEAYPGFHTDIQPLHTVLMTTAAGSATLKETILDGRFEYCNELNKMGANIRVVDGGFRCVNGAEGQIADIRGVESLYGTDVVATDIRGGAAVAVAALGAEGTTRITNLYQLERGYGNIVELFNSLGARMKRVEPAKH</sequence>
<evidence type="ECO:0000256" key="12">
    <source>
        <dbReference type="ARBA" id="ARBA00039754"/>
    </source>
</evidence>
<keyword evidence="18" id="KW-1185">Reference proteome</keyword>
<dbReference type="SUPFAM" id="SSF55205">
    <property type="entry name" value="EPT/RTPC-like"/>
    <property type="match status" value="1"/>
</dbReference>
<keyword evidence="8" id="KW-0131">Cell cycle</keyword>
<dbReference type="InterPro" id="IPR001986">
    <property type="entry name" value="Enolpyruvate_Tfrase_dom"/>
</dbReference>
<dbReference type="InterPro" id="IPR036968">
    <property type="entry name" value="Enolpyruvate_Tfrase_sf"/>
</dbReference>
<dbReference type="InterPro" id="IPR050068">
    <property type="entry name" value="MurA_subfamily"/>
</dbReference>
<evidence type="ECO:0000256" key="2">
    <source>
        <dbReference type="ARBA" id="ARBA00004752"/>
    </source>
</evidence>
<comment type="subcellular location">
    <subcellularLocation>
        <location evidence="1">Cytoplasm</location>
    </subcellularLocation>
</comment>
<accession>A0ABS7DAE5</accession>
<keyword evidence="9" id="KW-0961">Cell wall biogenesis/degradation</keyword>
<feature type="domain" description="Enolpyruvate transferase" evidence="16">
    <location>
        <begin position="22"/>
        <end position="431"/>
    </location>
</feature>
<reference evidence="17 18" key="1">
    <citation type="submission" date="2021-07" db="EMBL/GenBank/DDBJ databases">
        <title>Paenibacillus radiodurans sp. nov., isolated from the southeastern edge of Tengger Desert.</title>
        <authorList>
            <person name="Zhang G."/>
        </authorList>
    </citation>
    <scope>NUCLEOTIDE SEQUENCE [LARGE SCALE GENOMIC DNA]</scope>
    <source>
        <strain evidence="17 18">DT7-4</strain>
    </source>
</reference>
<dbReference type="NCBIfam" id="NF006873">
    <property type="entry name" value="PRK09369.1"/>
    <property type="match status" value="1"/>
</dbReference>
<dbReference type="Proteomes" id="UP000812277">
    <property type="component" value="Unassembled WGS sequence"/>
</dbReference>
<evidence type="ECO:0000256" key="9">
    <source>
        <dbReference type="ARBA" id="ARBA00023316"/>
    </source>
</evidence>
<evidence type="ECO:0000256" key="4">
    <source>
        <dbReference type="ARBA" id="ARBA00022618"/>
    </source>
</evidence>
<keyword evidence="4" id="KW-0132">Cell division</keyword>
<evidence type="ECO:0000256" key="1">
    <source>
        <dbReference type="ARBA" id="ARBA00004496"/>
    </source>
</evidence>
<organism evidence="17 18">
    <name type="scientific">Paenibacillus oenotherae</name>
    <dbReference type="NCBI Taxonomy" id="1435645"/>
    <lineage>
        <taxon>Bacteria</taxon>
        <taxon>Bacillati</taxon>
        <taxon>Bacillota</taxon>
        <taxon>Bacilli</taxon>
        <taxon>Bacillales</taxon>
        <taxon>Paenibacillaceae</taxon>
        <taxon>Paenibacillus</taxon>
    </lineage>
</organism>
<dbReference type="EC" id="2.5.1.7" evidence="11"/>
<evidence type="ECO:0000256" key="3">
    <source>
        <dbReference type="ARBA" id="ARBA00022490"/>
    </source>
</evidence>
<evidence type="ECO:0000256" key="14">
    <source>
        <dbReference type="ARBA" id="ARBA00042842"/>
    </source>
</evidence>
<comment type="similarity">
    <text evidence="10">Belongs to the EPSP synthase family. MurA subfamily.</text>
</comment>
<comment type="caution">
    <text evidence="17">The sequence shown here is derived from an EMBL/GenBank/DDBJ whole genome shotgun (WGS) entry which is preliminary data.</text>
</comment>
<dbReference type="PANTHER" id="PTHR43783:SF1">
    <property type="entry name" value="UDP-N-ACETYLGLUCOSAMINE 1-CARBOXYVINYLTRANSFERASE"/>
    <property type="match status" value="1"/>
</dbReference>